<dbReference type="SUPFAM" id="SSF48592">
    <property type="entry name" value="GroEL equatorial domain-like"/>
    <property type="match status" value="1"/>
</dbReference>
<evidence type="ECO:0000256" key="4">
    <source>
        <dbReference type="ARBA" id="ARBA00023186"/>
    </source>
</evidence>
<dbReference type="Pfam" id="PF00118">
    <property type="entry name" value="Cpn60_TCP1"/>
    <property type="match status" value="1"/>
</dbReference>
<evidence type="ECO:0000256" key="2">
    <source>
        <dbReference type="ARBA" id="ARBA00022741"/>
    </source>
</evidence>
<dbReference type="PANTHER" id="PTHR11353">
    <property type="entry name" value="CHAPERONIN"/>
    <property type="match status" value="1"/>
</dbReference>
<dbReference type="InterPro" id="IPR027413">
    <property type="entry name" value="GROEL-like_equatorial_sf"/>
</dbReference>
<keyword evidence="2" id="KW-0547">Nucleotide-binding</keyword>
<dbReference type="InterPro" id="IPR002423">
    <property type="entry name" value="Cpn60/GroEL/TCP-1"/>
</dbReference>
<protein>
    <submittedName>
        <fullName evidence="6">T-complex protein theta SU</fullName>
    </submittedName>
</protein>
<dbReference type="GO" id="GO:0005524">
    <property type="term" value="F:ATP binding"/>
    <property type="evidence" value="ECO:0007669"/>
    <property type="project" value="UniProtKB-KW"/>
</dbReference>
<geneLocation type="nucleomorph" evidence="6"/>
<comment type="similarity">
    <text evidence="1">Belongs to the TCP-1 chaperonin family.</text>
</comment>
<reference evidence="6" key="1">
    <citation type="journal article" date="2015" name="Genome Biol. Evol.">
        <title>Nucleomorph Genome Sequences of Two Chlorarachniophytes, Amorphochlora amoebiformis and Lotharella vacuolata.</title>
        <authorList>
            <person name="Suzuki S."/>
            <person name="Shirato S."/>
            <person name="Hirakawa Y."/>
            <person name="Ishida K."/>
        </authorList>
    </citation>
    <scope>NUCLEOTIDE SEQUENCE</scope>
    <source>
        <strain evidence="6">CCMP240</strain>
    </source>
</reference>
<dbReference type="InterPro" id="IPR027409">
    <property type="entry name" value="GroEL-like_apical_dom_sf"/>
</dbReference>
<keyword evidence="5" id="KW-1133">Transmembrane helix</keyword>
<proteinExistence type="inferred from homology"/>
<dbReference type="Gene3D" id="1.10.560.10">
    <property type="entry name" value="GroEL-like equatorial domain"/>
    <property type="match status" value="1"/>
</dbReference>
<accession>A0A0H5BK24</accession>
<dbReference type="InterPro" id="IPR017998">
    <property type="entry name" value="Chaperone_TCP-1"/>
</dbReference>
<sequence length="509" mass="59758">MKIKKIFTEILVSESYYFSLIFATNFGPMAKKIIIINPDFKFFCSISTMSIIKKISLHNPVFEILKFVTSLQFGWINDGIGQLLILSTGIIVRLMLSDDNIVNNFKLLEYVSFLFITIFNNIYKVSLRVNFKSIFHLTFLITKSVCFNDTVFLNIIIVNLIKIVLKGCNLLKLKKNYELCIIKVLSDSNFFFKITNGFTKSFKNIKTFPFNFYYKFPKTIFIDLKSNNIINSEKFDIRKKNYGFESFKFMFEYKKIKKIFLKLSQLKCNLVVLITFLSEELIEDLFINHSKKMKMNIIYDLNKKKSSFIFKYLQNSLICNTLSISNKYFFYLKKVSCFKSFKRTVITFEKIKENEYISILLIENSLNSLKNLDELIIKITKVLKALFRFPYIIPGGGSVEIYSTVAIMERKKIKEKQIATLIDILSYGMLKIPLSLSKNAEWGGNKIIQKLIKYHSNNYKFFGQIMNQKKIGNVIKEGVFDILLHKYLIYYTTYEFLNLVLRIDENFLG</sequence>
<keyword evidence="5" id="KW-0812">Transmembrane</keyword>
<keyword evidence="4" id="KW-0143">Chaperone</keyword>
<evidence type="ECO:0000256" key="1">
    <source>
        <dbReference type="ARBA" id="ARBA00008020"/>
    </source>
</evidence>
<evidence type="ECO:0000256" key="3">
    <source>
        <dbReference type="ARBA" id="ARBA00022840"/>
    </source>
</evidence>
<feature type="transmembrane region" description="Helical" evidence="5">
    <location>
        <begin position="75"/>
        <end position="95"/>
    </location>
</feature>
<name>A0A0H5BK24_9EUKA</name>
<dbReference type="GO" id="GO:0140662">
    <property type="term" value="F:ATP-dependent protein folding chaperone"/>
    <property type="evidence" value="ECO:0007669"/>
    <property type="project" value="InterPro"/>
</dbReference>
<keyword evidence="5" id="KW-0472">Membrane</keyword>
<dbReference type="Gene3D" id="3.50.7.10">
    <property type="entry name" value="GroEL"/>
    <property type="match status" value="1"/>
</dbReference>
<gene>
    <name evidence="6" type="primary">tcpT</name>
</gene>
<evidence type="ECO:0000256" key="5">
    <source>
        <dbReference type="SAM" id="Phobius"/>
    </source>
</evidence>
<feature type="transmembrane region" description="Helical" evidence="5">
    <location>
        <begin position="107"/>
        <end position="123"/>
    </location>
</feature>
<feature type="transmembrane region" description="Helical" evidence="5">
    <location>
        <begin position="144"/>
        <end position="165"/>
    </location>
</feature>
<dbReference type="EMBL" id="AB996600">
    <property type="protein sequence ID" value="BAS01520.1"/>
    <property type="molecule type" value="Genomic_DNA"/>
</dbReference>
<dbReference type="Gene3D" id="3.30.260.10">
    <property type="entry name" value="TCP-1-like chaperonin intermediate domain"/>
    <property type="match status" value="1"/>
</dbReference>
<keyword evidence="6" id="KW-0542">Nucleomorph</keyword>
<keyword evidence="3" id="KW-0067">ATP-binding</keyword>
<organism evidence="6">
    <name type="scientific">Lotharella vacuolata</name>
    <dbReference type="NCBI Taxonomy" id="74820"/>
    <lineage>
        <taxon>Eukaryota</taxon>
        <taxon>Sar</taxon>
        <taxon>Rhizaria</taxon>
        <taxon>Cercozoa</taxon>
        <taxon>Chlorarachniophyceae</taxon>
        <taxon>Lotharella</taxon>
    </lineage>
</organism>
<dbReference type="AlphaFoldDB" id="A0A0H5BK24"/>
<dbReference type="InterPro" id="IPR027410">
    <property type="entry name" value="TCP-1-like_intermed_sf"/>
</dbReference>
<evidence type="ECO:0000313" key="6">
    <source>
        <dbReference type="EMBL" id="BAS01520.1"/>
    </source>
</evidence>